<dbReference type="Pfam" id="PF09297">
    <property type="entry name" value="Zn_ribbon_NUD"/>
    <property type="match status" value="1"/>
</dbReference>
<evidence type="ECO:0000313" key="12">
    <source>
        <dbReference type="EMBL" id="TDC51367.1"/>
    </source>
</evidence>
<evidence type="ECO:0000256" key="2">
    <source>
        <dbReference type="ARBA" id="ARBA00001947"/>
    </source>
</evidence>
<keyword evidence="13" id="KW-1185">Reference proteome</keyword>
<dbReference type="InterPro" id="IPR020084">
    <property type="entry name" value="NUDIX_hydrolase_CS"/>
</dbReference>
<dbReference type="PANTHER" id="PTHR42904">
    <property type="entry name" value="NUDIX HYDROLASE, NUDC SUBFAMILY"/>
    <property type="match status" value="1"/>
</dbReference>
<dbReference type="SUPFAM" id="SSF55811">
    <property type="entry name" value="Nudix"/>
    <property type="match status" value="1"/>
</dbReference>
<comment type="caution">
    <text evidence="12">The sequence shown here is derived from an EMBL/GenBank/DDBJ whole genome shotgun (WGS) entry which is preliminary data.</text>
</comment>
<sequence>MHEAYVLPGPLALSRSTVDRAADRRADAAWLDSLWSDDGTRVLLVGDGTVPVDGDSLRFVSPAEAPDGDRFLLGLDDDGVAFVAVHVGEKPDGGATLREVGTVLGDRDAGLAVHAIALANWHATHRFCPRCGGPTQAEQGGHVRVCELDGSQHFPRTDPAIIVLVVDEKDRCLLGRSAAWPGRRFSTLAGFVEPGETPEHAVVRELYEEVGVRVTACRYAGAQPWPFPSSLMLGYYATAAGEDPTPDGEEIAEARWFSRDELTAAMERGEVLPPSGISIARKLVEGWYGRPLPADVSRR</sequence>
<reference evidence="12 13" key="1">
    <citation type="submission" date="2019-02" db="EMBL/GenBank/DDBJ databases">
        <title>Draft genome sequences of novel Actinobacteria.</title>
        <authorList>
            <person name="Sahin N."/>
            <person name="Ay H."/>
            <person name="Saygin H."/>
        </authorList>
    </citation>
    <scope>NUCLEOTIDE SEQUENCE [LARGE SCALE GENOMIC DNA]</scope>
    <source>
        <strain evidence="12 13">KC603</strain>
    </source>
</reference>
<dbReference type="PRINTS" id="PR00502">
    <property type="entry name" value="NUDIXFAMILY"/>
</dbReference>
<dbReference type="EMBL" id="SMKL01000023">
    <property type="protein sequence ID" value="TDC51367.1"/>
    <property type="molecule type" value="Genomic_DNA"/>
</dbReference>
<dbReference type="GO" id="GO:0019677">
    <property type="term" value="P:NAD+ catabolic process"/>
    <property type="evidence" value="ECO:0007669"/>
    <property type="project" value="TreeGrafter"/>
</dbReference>
<gene>
    <name evidence="12" type="ORF">E1212_12290</name>
</gene>
<accession>A0A4R4RNL5</accession>
<keyword evidence="7" id="KW-0460">Magnesium</keyword>
<dbReference type="InterPro" id="IPR015376">
    <property type="entry name" value="Znr_NADH_PPase"/>
</dbReference>
<comment type="cofactor">
    <cofactor evidence="1">
        <name>Mg(2+)</name>
        <dbReference type="ChEBI" id="CHEBI:18420"/>
    </cofactor>
</comment>
<evidence type="ECO:0000256" key="7">
    <source>
        <dbReference type="ARBA" id="ARBA00022842"/>
    </source>
</evidence>
<evidence type="ECO:0000256" key="8">
    <source>
        <dbReference type="ARBA" id="ARBA00023027"/>
    </source>
</evidence>
<dbReference type="EC" id="3.6.1.22" evidence="4"/>
<dbReference type="PROSITE" id="PS00893">
    <property type="entry name" value="NUDIX_BOX"/>
    <property type="match status" value="1"/>
</dbReference>
<name>A0A4R4RNL5_9ACTN</name>
<dbReference type="GO" id="GO:0035529">
    <property type="term" value="F:NADH pyrophosphatase activity"/>
    <property type="evidence" value="ECO:0007669"/>
    <property type="project" value="TreeGrafter"/>
</dbReference>
<dbReference type="GO" id="GO:0005829">
    <property type="term" value="C:cytosol"/>
    <property type="evidence" value="ECO:0007669"/>
    <property type="project" value="TreeGrafter"/>
</dbReference>
<dbReference type="InterPro" id="IPR015797">
    <property type="entry name" value="NUDIX_hydrolase-like_dom_sf"/>
</dbReference>
<keyword evidence="5" id="KW-0479">Metal-binding</keyword>
<dbReference type="Gene3D" id="3.90.79.20">
    <property type="match status" value="1"/>
</dbReference>
<dbReference type="CDD" id="cd03429">
    <property type="entry name" value="NUDIX_NADH_pyrophosphatase_Nudt13"/>
    <property type="match status" value="1"/>
</dbReference>
<evidence type="ECO:0000313" key="13">
    <source>
        <dbReference type="Proteomes" id="UP000295621"/>
    </source>
</evidence>
<dbReference type="AlphaFoldDB" id="A0A4R4RNL5"/>
<dbReference type="NCBIfam" id="NF001299">
    <property type="entry name" value="PRK00241.1"/>
    <property type="match status" value="1"/>
</dbReference>
<evidence type="ECO:0000256" key="6">
    <source>
        <dbReference type="ARBA" id="ARBA00022801"/>
    </source>
</evidence>
<feature type="domain" description="Nudix hydrolase" evidence="11">
    <location>
        <begin position="155"/>
        <end position="285"/>
    </location>
</feature>
<dbReference type="InterPro" id="IPR049734">
    <property type="entry name" value="NudC-like_C"/>
</dbReference>
<dbReference type="InterPro" id="IPR020476">
    <property type="entry name" value="Nudix_hydrolase"/>
</dbReference>
<dbReference type="GO" id="GO:0006742">
    <property type="term" value="P:NADP+ catabolic process"/>
    <property type="evidence" value="ECO:0007669"/>
    <property type="project" value="TreeGrafter"/>
</dbReference>
<evidence type="ECO:0000256" key="1">
    <source>
        <dbReference type="ARBA" id="ARBA00001946"/>
    </source>
</evidence>
<organism evidence="12 13">
    <name type="scientific">Jiangella ureilytica</name>
    <dbReference type="NCBI Taxonomy" id="2530374"/>
    <lineage>
        <taxon>Bacteria</taxon>
        <taxon>Bacillati</taxon>
        <taxon>Actinomycetota</taxon>
        <taxon>Actinomycetes</taxon>
        <taxon>Jiangellales</taxon>
        <taxon>Jiangellaceae</taxon>
        <taxon>Jiangella</taxon>
    </lineage>
</organism>
<proteinExistence type="inferred from homology"/>
<evidence type="ECO:0000256" key="10">
    <source>
        <dbReference type="RuleBase" id="RU003476"/>
    </source>
</evidence>
<keyword evidence="6 10" id="KW-0378">Hydrolase</keyword>
<comment type="catalytic activity">
    <reaction evidence="9">
        <text>a 5'-end NAD(+)-phospho-ribonucleoside in mRNA + H2O = a 5'-end phospho-adenosine-phospho-ribonucleoside in mRNA + beta-nicotinamide D-ribonucleotide + 2 H(+)</text>
        <dbReference type="Rhea" id="RHEA:60876"/>
        <dbReference type="Rhea" id="RHEA-COMP:15698"/>
        <dbReference type="Rhea" id="RHEA-COMP:15719"/>
        <dbReference type="ChEBI" id="CHEBI:14649"/>
        <dbReference type="ChEBI" id="CHEBI:15377"/>
        <dbReference type="ChEBI" id="CHEBI:15378"/>
        <dbReference type="ChEBI" id="CHEBI:144029"/>
        <dbReference type="ChEBI" id="CHEBI:144051"/>
    </reaction>
    <physiologicalReaction direction="left-to-right" evidence="9">
        <dbReference type="Rhea" id="RHEA:60877"/>
    </physiologicalReaction>
</comment>
<dbReference type="Proteomes" id="UP000295621">
    <property type="component" value="Unassembled WGS sequence"/>
</dbReference>
<dbReference type="GO" id="GO:0046872">
    <property type="term" value="F:metal ion binding"/>
    <property type="evidence" value="ECO:0007669"/>
    <property type="project" value="UniProtKB-KW"/>
</dbReference>
<dbReference type="GO" id="GO:0110153">
    <property type="term" value="F:RNA NAD-cap (NMN-forming) hydrolase activity"/>
    <property type="evidence" value="ECO:0007669"/>
    <property type="project" value="RHEA"/>
</dbReference>
<dbReference type="Gene3D" id="3.90.79.10">
    <property type="entry name" value="Nucleoside Triphosphate Pyrophosphohydrolase"/>
    <property type="match status" value="1"/>
</dbReference>
<dbReference type="PROSITE" id="PS51462">
    <property type="entry name" value="NUDIX"/>
    <property type="match status" value="1"/>
</dbReference>
<comment type="similarity">
    <text evidence="3">Belongs to the Nudix hydrolase family. NudC subfamily.</text>
</comment>
<dbReference type="InterPro" id="IPR050241">
    <property type="entry name" value="NAD-cap_RNA_hydrolase_NudC"/>
</dbReference>
<dbReference type="Pfam" id="PF00293">
    <property type="entry name" value="NUDIX"/>
    <property type="match status" value="1"/>
</dbReference>
<evidence type="ECO:0000256" key="9">
    <source>
        <dbReference type="ARBA" id="ARBA00023679"/>
    </source>
</evidence>
<evidence type="ECO:0000256" key="5">
    <source>
        <dbReference type="ARBA" id="ARBA00022723"/>
    </source>
</evidence>
<protein>
    <recommendedName>
        <fullName evidence="4">NAD(+) diphosphatase</fullName>
        <ecNumber evidence="4">3.6.1.22</ecNumber>
    </recommendedName>
</protein>
<evidence type="ECO:0000256" key="3">
    <source>
        <dbReference type="ARBA" id="ARBA00009595"/>
    </source>
</evidence>
<evidence type="ECO:0000259" key="11">
    <source>
        <dbReference type="PROSITE" id="PS51462"/>
    </source>
</evidence>
<comment type="cofactor">
    <cofactor evidence="2">
        <name>Zn(2+)</name>
        <dbReference type="ChEBI" id="CHEBI:29105"/>
    </cofactor>
</comment>
<dbReference type="PANTHER" id="PTHR42904:SF6">
    <property type="entry name" value="NAD-CAPPED RNA HYDROLASE NUDT12"/>
    <property type="match status" value="1"/>
</dbReference>
<dbReference type="InterPro" id="IPR000086">
    <property type="entry name" value="NUDIX_hydrolase_dom"/>
</dbReference>
<keyword evidence="8" id="KW-0520">NAD</keyword>
<evidence type="ECO:0000256" key="4">
    <source>
        <dbReference type="ARBA" id="ARBA00012381"/>
    </source>
</evidence>
<dbReference type="OrthoDB" id="9791656at2"/>